<reference evidence="3" key="1">
    <citation type="journal article" date="2012" name="MBio">
        <title>Comparative genome analysis of Trichophyton rubrum and related dermatophytes reveals candidate genes involved in infection.</title>
        <authorList>
            <person name="Martinez D.A."/>
            <person name="Oliver B.G."/>
            <person name="Graeser Y."/>
            <person name="Goldberg J.M."/>
            <person name="Li W."/>
            <person name="Martinez-Rossi N.M."/>
            <person name="Monod M."/>
            <person name="Shelest E."/>
            <person name="Barton R.C."/>
            <person name="Birch E."/>
            <person name="Brakhage A.A."/>
            <person name="Chen Z."/>
            <person name="Gurr S.J."/>
            <person name="Heiman D."/>
            <person name="Heitman J."/>
            <person name="Kosti I."/>
            <person name="Rossi A."/>
            <person name="Saif S."/>
            <person name="Samalova M."/>
            <person name="Saunders C.W."/>
            <person name="Shea T."/>
            <person name="Summerbell R.C."/>
            <person name="Xu J."/>
            <person name="Young S."/>
            <person name="Zeng Q."/>
            <person name="Birren B.W."/>
            <person name="Cuomo C.A."/>
            <person name="White T.C."/>
        </authorList>
    </citation>
    <scope>NUCLEOTIDE SEQUENCE [LARGE SCALE GENOMIC DNA]</scope>
    <source>
        <strain evidence="3">ATCC MYA-4605 / CBS 113480</strain>
    </source>
</reference>
<dbReference type="OMA" id="EDCECIC"/>
<dbReference type="AlphaFoldDB" id="C5FQM0"/>
<dbReference type="HOGENOM" id="CLU_3087946_0_0_1"/>
<organism evidence="2 3">
    <name type="scientific">Arthroderma otae (strain ATCC MYA-4605 / CBS 113480)</name>
    <name type="common">Microsporum canis</name>
    <dbReference type="NCBI Taxonomy" id="554155"/>
    <lineage>
        <taxon>Eukaryota</taxon>
        <taxon>Fungi</taxon>
        <taxon>Dikarya</taxon>
        <taxon>Ascomycota</taxon>
        <taxon>Pezizomycotina</taxon>
        <taxon>Eurotiomycetes</taxon>
        <taxon>Eurotiomycetidae</taxon>
        <taxon>Onygenales</taxon>
        <taxon>Arthrodermataceae</taxon>
        <taxon>Microsporum</taxon>
    </lineage>
</organism>
<feature type="region of interest" description="Disordered" evidence="1">
    <location>
        <begin position="1"/>
        <end position="30"/>
    </location>
</feature>
<protein>
    <submittedName>
        <fullName evidence="2">Uncharacterized protein</fullName>
    </submittedName>
</protein>
<feature type="compositionally biased region" description="Low complexity" evidence="1">
    <location>
        <begin position="15"/>
        <end position="30"/>
    </location>
</feature>
<gene>
    <name evidence="2" type="ORF">MCYG_04992</name>
</gene>
<accession>C5FQM0</accession>
<dbReference type="EMBL" id="DS995704">
    <property type="protein sequence ID" value="EEQ32173.1"/>
    <property type="molecule type" value="Genomic_DNA"/>
</dbReference>
<evidence type="ECO:0000256" key="1">
    <source>
        <dbReference type="SAM" id="MobiDB-lite"/>
    </source>
</evidence>
<evidence type="ECO:0000313" key="2">
    <source>
        <dbReference type="EMBL" id="EEQ32173.1"/>
    </source>
</evidence>
<feature type="compositionally biased region" description="Polar residues" evidence="1">
    <location>
        <begin position="1"/>
        <end position="14"/>
    </location>
</feature>
<evidence type="ECO:0000313" key="3">
    <source>
        <dbReference type="Proteomes" id="UP000002035"/>
    </source>
</evidence>
<dbReference type="RefSeq" id="XP_002847255.1">
    <property type="nucleotide sequence ID" value="XM_002847209.1"/>
</dbReference>
<dbReference type="eggNOG" id="ENOG502RPRP">
    <property type="taxonomic scope" value="Eukaryota"/>
</dbReference>
<dbReference type="Proteomes" id="UP000002035">
    <property type="component" value="Unassembled WGS sequence"/>
</dbReference>
<dbReference type="VEuPathDB" id="FungiDB:MCYG_04992"/>
<keyword evidence="3" id="KW-1185">Reference proteome</keyword>
<name>C5FQM0_ARTOC</name>
<proteinExistence type="predicted"/>
<dbReference type="GeneID" id="9223861"/>
<sequence length="54" mass="5477">MAESTKTTLVNETLPTSSGSSATSSISKPIKGATKPCFGCGCGDEDCECICVVM</sequence>